<feature type="compositionally biased region" description="Basic and acidic residues" evidence="1">
    <location>
        <begin position="54"/>
        <end position="69"/>
    </location>
</feature>
<dbReference type="Proteomes" id="UP000252086">
    <property type="component" value="Unassembled WGS sequence"/>
</dbReference>
<protein>
    <submittedName>
        <fullName evidence="2">Uncharacterized protein</fullName>
    </submittedName>
</protein>
<keyword evidence="3" id="KW-1185">Reference proteome</keyword>
<evidence type="ECO:0000256" key="1">
    <source>
        <dbReference type="SAM" id="MobiDB-lite"/>
    </source>
</evidence>
<dbReference type="OrthoDB" id="6106621at2"/>
<evidence type="ECO:0000313" key="3">
    <source>
        <dbReference type="Proteomes" id="UP000252086"/>
    </source>
</evidence>
<accession>A0A366D3Y4</accession>
<dbReference type="RefSeq" id="WP_147084166.1">
    <property type="nucleotide sequence ID" value="NZ_QNRF01000002.1"/>
</dbReference>
<proteinExistence type="predicted"/>
<dbReference type="AlphaFoldDB" id="A0A366D3Y4"/>
<dbReference type="EMBL" id="QNRF01000002">
    <property type="protein sequence ID" value="RBO84645.1"/>
    <property type="molecule type" value="Genomic_DNA"/>
</dbReference>
<feature type="region of interest" description="Disordered" evidence="1">
    <location>
        <begin position="19"/>
        <end position="82"/>
    </location>
</feature>
<feature type="compositionally biased region" description="Low complexity" evidence="1">
    <location>
        <begin position="38"/>
        <end position="53"/>
    </location>
</feature>
<name>A0A366D3Y4_9GAMM</name>
<organism evidence="2 3">
    <name type="scientific">Marinomonas aquiplantarum</name>
    <dbReference type="NCBI Taxonomy" id="491951"/>
    <lineage>
        <taxon>Bacteria</taxon>
        <taxon>Pseudomonadati</taxon>
        <taxon>Pseudomonadota</taxon>
        <taxon>Gammaproteobacteria</taxon>
        <taxon>Oceanospirillales</taxon>
        <taxon>Oceanospirillaceae</taxon>
        <taxon>Marinomonas</taxon>
    </lineage>
</organism>
<comment type="caution">
    <text evidence="2">The sequence shown here is derived from an EMBL/GenBank/DDBJ whole genome shotgun (WGS) entry which is preliminary data.</text>
</comment>
<gene>
    <name evidence="2" type="ORF">DFP76_10242</name>
</gene>
<evidence type="ECO:0000313" key="2">
    <source>
        <dbReference type="EMBL" id="RBO84645.1"/>
    </source>
</evidence>
<reference evidence="2 3" key="1">
    <citation type="submission" date="2018-06" db="EMBL/GenBank/DDBJ databases">
        <title>Genomic Encyclopedia of Type Strains, Phase III (KMG-III): the genomes of soil and plant-associated and newly described type strains.</title>
        <authorList>
            <person name="Whitman W."/>
        </authorList>
    </citation>
    <scope>NUCLEOTIDE SEQUENCE [LARGE SCALE GENOMIC DNA]</scope>
    <source>
        <strain evidence="2 3">CECT 7732</strain>
    </source>
</reference>
<sequence length="102" mass="11325">MSISSIPLNRLTIPTIQPAVEVRPQTSSQQEREPAVDLSEQAKQLLASSQSQLDETKGDKQEKEEEGKESVQVTSSIGRMSRVSGLQREEVAALYRTIEKLN</sequence>